<sequence>MDFLILTARGQPDLQTRQFVNFISKNNPAIQIFGLADCNSYGQQILFNFCFGSKLLSGSGKLVPIGLFESVNGTKTQNEEKLNRIIFKLNAHKRQDWISNIQLMKTQTECELDELIKEGVLVEYVIEQLINNIQ</sequence>
<dbReference type="AlphaFoldDB" id="A0AA86R367"/>
<dbReference type="GO" id="GO:0007131">
    <property type="term" value="P:reciprocal meiotic recombination"/>
    <property type="evidence" value="ECO:0007669"/>
    <property type="project" value="TreeGrafter"/>
</dbReference>
<dbReference type="GO" id="GO:0003677">
    <property type="term" value="F:DNA binding"/>
    <property type="evidence" value="ECO:0007669"/>
    <property type="project" value="InterPro"/>
</dbReference>
<accession>A0AA86R367</accession>
<dbReference type="PANTHER" id="PTHR10848:SF0">
    <property type="entry name" value="MEIOTIC RECOMBINATION PROTEIN SPO11"/>
    <property type="match status" value="1"/>
</dbReference>
<reference evidence="2" key="1">
    <citation type="submission" date="2023-06" db="EMBL/GenBank/DDBJ databases">
        <authorList>
            <person name="Kurt Z."/>
        </authorList>
    </citation>
    <scope>NUCLEOTIDE SEQUENCE</scope>
</reference>
<reference evidence="3 4" key="2">
    <citation type="submission" date="2024-07" db="EMBL/GenBank/DDBJ databases">
        <authorList>
            <person name="Akdeniz Z."/>
        </authorList>
    </citation>
    <scope>NUCLEOTIDE SEQUENCE [LARGE SCALE GENOMIC DNA]</scope>
</reference>
<dbReference type="PRINTS" id="PR01550">
    <property type="entry name" value="TOP6AFAMILY"/>
</dbReference>
<dbReference type="GO" id="GO:0000706">
    <property type="term" value="P:meiotic DNA double-strand break processing"/>
    <property type="evidence" value="ECO:0007669"/>
    <property type="project" value="TreeGrafter"/>
</dbReference>
<proteinExistence type="predicted"/>
<dbReference type="Proteomes" id="UP001642409">
    <property type="component" value="Unassembled WGS sequence"/>
</dbReference>
<comment type="caution">
    <text evidence="2">The sequence shown here is derived from an EMBL/GenBank/DDBJ whole genome shotgun (WGS) entry which is preliminary data.</text>
</comment>
<name>A0AA86R367_9EUKA</name>
<dbReference type="EMBL" id="CAXDID020000127">
    <property type="protein sequence ID" value="CAL6033964.1"/>
    <property type="molecule type" value="Genomic_DNA"/>
</dbReference>
<organism evidence="2">
    <name type="scientific">Hexamita inflata</name>
    <dbReference type="NCBI Taxonomy" id="28002"/>
    <lineage>
        <taxon>Eukaryota</taxon>
        <taxon>Metamonada</taxon>
        <taxon>Diplomonadida</taxon>
        <taxon>Hexamitidae</taxon>
        <taxon>Hexamitinae</taxon>
        <taxon>Hexamita</taxon>
    </lineage>
</organism>
<dbReference type="EMBL" id="CATOUU010001084">
    <property type="protein sequence ID" value="CAI9970859.1"/>
    <property type="molecule type" value="Genomic_DNA"/>
</dbReference>
<dbReference type="GO" id="GO:0042138">
    <property type="term" value="P:meiotic DNA double-strand break formation"/>
    <property type="evidence" value="ECO:0007669"/>
    <property type="project" value="TreeGrafter"/>
</dbReference>
<dbReference type="InterPro" id="IPR036078">
    <property type="entry name" value="Spo11/TopoVI_A_sf"/>
</dbReference>
<protein>
    <submittedName>
        <fullName evidence="2">Spo11 Type II DNA topoisomerase VI subunit A</fullName>
    </submittedName>
    <submittedName>
        <fullName evidence="3">Spo11_Type II DNA topoisomerase VI subunit A</fullName>
    </submittedName>
</protein>
<dbReference type="GO" id="GO:0000228">
    <property type="term" value="C:nuclear chromosome"/>
    <property type="evidence" value="ECO:0007669"/>
    <property type="project" value="TreeGrafter"/>
</dbReference>
<evidence type="ECO:0000313" key="2">
    <source>
        <dbReference type="EMBL" id="CAI9970859.1"/>
    </source>
</evidence>
<feature type="domain" description="Topoisomerase 6 subunit A/Spo11 TOPRIM" evidence="1">
    <location>
        <begin position="3"/>
        <end position="119"/>
    </location>
</feature>
<dbReference type="Pfam" id="PF21180">
    <property type="entry name" value="TOP6A-Spo11_Toprim"/>
    <property type="match status" value="1"/>
</dbReference>
<evidence type="ECO:0000313" key="4">
    <source>
        <dbReference type="Proteomes" id="UP001642409"/>
    </source>
</evidence>
<dbReference type="SUPFAM" id="SSF56726">
    <property type="entry name" value="DNA topoisomerase IV, alpha subunit"/>
    <property type="match status" value="1"/>
</dbReference>
<dbReference type="InterPro" id="IPR002815">
    <property type="entry name" value="Spo11/TopoVI_A"/>
</dbReference>
<keyword evidence="4" id="KW-1185">Reference proteome</keyword>
<dbReference type="InterPro" id="IPR034136">
    <property type="entry name" value="TOPRIM_Topo6A/Spo11"/>
</dbReference>
<dbReference type="GO" id="GO:0003918">
    <property type="term" value="F:DNA topoisomerase type II (double strand cut, ATP-hydrolyzing) activity"/>
    <property type="evidence" value="ECO:0007669"/>
    <property type="project" value="InterPro"/>
</dbReference>
<evidence type="ECO:0000259" key="1">
    <source>
        <dbReference type="Pfam" id="PF21180"/>
    </source>
</evidence>
<dbReference type="Gene3D" id="3.40.1360.10">
    <property type="match status" value="1"/>
</dbReference>
<gene>
    <name evidence="3" type="ORF">HINF_LOCUS35221</name>
    <name evidence="2" type="ORF">HINF_LOCUS58504</name>
</gene>
<evidence type="ECO:0000313" key="3">
    <source>
        <dbReference type="EMBL" id="CAL6033964.1"/>
    </source>
</evidence>
<dbReference type="PANTHER" id="PTHR10848">
    <property type="entry name" value="MEIOTIC RECOMBINATION PROTEIN SPO11"/>
    <property type="match status" value="1"/>
</dbReference>